<name>A0A7T8GXG4_CALRO</name>
<keyword evidence="2" id="KW-1185">Reference proteome</keyword>
<protein>
    <submittedName>
        <fullName evidence="1">Uncharacterized protein</fullName>
    </submittedName>
</protein>
<organism evidence="1 2">
    <name type="scientific">Caligus rogercresseyi</name>
    <name type="common">Sea louse</name>
    <dbReference type="NCBI Taxonomy" id="217165"/>
    <lineage>
        <taxon>Eukaryota</taxon>
        <taxon>Metazoa</taxon>
        <taxon>Ecdysozoa</taxon>
        <taxon>Arthropoda</taxon>
        <taxon>Crustacea</taxon>
        <taxon>Multicrustacea</taxon>
        <taxon>Hexanauplia</taxon>
        <taxon>Copepoda</taxon>
        <taxon>Siphonostomatoida</taxon>
        <taxon>Caligidae</taxon>
        <taxon>Caligus</taxon>
    </lineage>
</organism>
<evidence type="ECO:0000313" key="2">
    <source>
        <dbReference type="Proteomes" id="UP000595437"/>
    </source>
</evidence>
<gene>
    <name evidence="1" type="ORF">FKW44_020542</name>
</gene>
<dbReference type="AlphaFoldDB" id="A0A7T8GXG4"/>
<dbReference type="Proteomes" id="UP000595437">
    <property type="component" value="Chromosome 14"/>
</dbReference>
<evidence type="ECO:0000313" key="1">
    <source>
        <dbReference type="EMBL" id="QQP39603.1"/>
    </source>
</evidence>
<proteinExistence type="predicted"/>
<dbReference type="EMBL" id="CP045903">
    <property type="protein sequence ID" value="QQP39603.1"/>
    <property type="molecule type" value="Genomic_DNA"/>
</dbReference>
<reference evidence="2" key="1">
    <citation type="submission" date="2021-01" db="EMBL/GenBank/DDBJ databases">
        <title>Caligus Genome Assembly.</title>
        <authorList>
            <person name="Gallardo-Escarate C."/>
        </authorList>
    </citation>
    <scope>NUCLEOTIDE SEQUENCE [LARGE SCALE GENOMIC DNA]</scope>
</reference>
<accession>A0A7T8GXG4</accession>
<sequence>MSLRVNAEVYQEVLRTVVKPWTDTVAGGATISSRTLLQSIRPDSSSMSPNTGH</sequence>